<evidence type="ECO:0000256" key="2">
    <source>
        <dbReference type="SAM" id="SignalP"/>
    </source>
</evidence>
<dbReference type="OrthoDB" id="625265at2759"/>
<evidence type="ECO:0000313" key="4">
    <source>
        <dbReference type="Proteomes" id="UP000244336"/>
    </source>
</evidence>
<dbReference type="Gramene" id="PUZ49481">
    <property type="protein sequence ID" value="PUZ49481"/>
    <property type="gene ID" value="GQ55_7G329500"/>
</dbReference>
<dbReference type="PANTHER" id="PTHR23201">
    <property type="entry name" value="EXTENSIN, PROLINE-RICH PROTEIN"/>
    <property type="match status" value="1"/>
</dbReference>
<keyword evidence="2" id="KW-0732">Signal</keyword>
<dbReference type="Pfam" id="PF02704">
    <property type="entry name" value="GASA"/>
    <property type="match status" value="1"/>
</dbReference>
<dbReference type="Proteomes" id="UP000244336">
    <property type="component" value="Chromosome 7"/>
</dbReference>
<evidence type="ECO:0000313" key="3">
    <source>
        <dbReference type="EMBL" id="PUZ49481.1"/>
    </source>
</evidence>
<protein>
    <submittedName>
        <fullName evidence="3">Uncharacterized protein</fullName>
    </submittedName>
</protein>
<proteinExistence type="inferred from homology"/>
<dbReference type="PANTHER" id="PTHR23201:SF45">
    <property type="entry name" value="SNAKIN-2-LIKE"/>
    <property type="match status" value="1"/>
</dbReference>
<sequence>MAAASGRDRCAGACAFLLLLLVLGVAAAAETTEAIAAVDPNQERQVPWSPAPAPSPMNPIDCRSACASRCALSSRPNLCNRACGSCCARCNCVPPGTSGNYHMCPCYASITTRGGRPKCP</sequence>
<gene>
    <name evidence="3" type="ORF">GQ55_7G329500</name>
</gene>
<comment type="similarity">
    <text evidence="1">Belongs to the GASA family.</text>
</comment>
<name>A0A2T7D1P5_9POAL</name>
<accession>A0A2T7D1P5</accession>
<dbReference type="AlphaFoldDB" id="A0A2T7D1P5"/>
<organism evidence="3 4">
    <name type="scientific">Panicum hallii var. hallii</name>
    <dbReference type="NCBI Taxonomy" id="1504633"/>
    <lineage>
        <taxon>Eukaryota</taxon>
        <taxon>Viridiplantae</taxon>
        <taxon>Streptophyta</taxon>
        <taxon>Embryophyta</taxon>
        <taxon>Tracheophyta</taxon>
        <taxon>Spermatophyta</taxon>
        <taxon>Magnoliopsida</taxon>
        <taxon>Liliopsida</taxon>
        <taxon>Poales</taxon>
        <taxon>Poaceae</taxon>
        <taxon>PACMAD clade</taxon>
        <taxon>Panicoideae</taxon>
        <taxon>Panicodae</taxon>
        <taxon>Paniceae</taxon>
        <taxon>Panicinae</taxon>
        <taxon>Panicum</taxon>
        <taxon>Panicum sect. Panicum</taxon>
    </lineage>
</organism>
<feature type="chain" id="PRO_5015551986" evidence="2">
    <location>
        <begin position="29"/>
        <end position="120"/>
    </location>
</feature>
<reference evidence="3 4" key="1">
    <citation type="submission" date="2018-04" db="EMBL/GenBank/DDBJ databases">
        <title>WGS assembly of Panicum hallii var. hallii HAL2.</title>
        <authorList>
            <person name="Lovell J."/>
            <person name="Jenkins J."/>
            <person name="Lowry D."/>
            <person name="Mamidi S."/>
            <person name="Sreedasyam A."/>
            <person name="Weng X."/>
            <person name="Barry K."/>
            <person name="Bonette J."/>
            <person name="Campitelli B."/>
            <person name="Daum C."/>
            <person name="Gordon S."/>
            <person name="Gould B."/>
            <person name="Lipzen A."/>
            <person name="MacQueen A."/>
            <person name="Palacio-Mejia J."/>
            <person name="Plott C."/>
            <person name="Shakirov E."/>
            <person name="Shu S."/>
            <person name="Yoshinaga Y."/>
            <person name="Zane M."/>
            <person name="Rokhsar D."/>
            <person name="Grimwood J."/>
            <person name="Schmutz J."/>
            <person name="Juenger T."/>
        </authorList>
    </citation>
    <scope>NUCLEOTIDE SEQUENCE [LARGE SCALE GENOMIC DNA]</scope>
    <source>
        <strain evidence="4">cv. HAL2</strain>
    </source>
</reference>
<evidence type="ECO:0000256" key="1">
    <source>
        <dbReference type="ARBA" id="ARBA00010582"/>
    </source>
</evidence>
<feature type="signal peptide" evidence="2">
    <location>
        <begin position="1"/>
        <end position="28"/>
    </location>
</feature>
<dbReference type="STRING" id="1504633.A0A2T7D1P5"/>
<dbReference type="InterPro" id="IPR003854">
    <property type="entry name" value="GASA"/>
</dbReference>
<dbReference type="EMBL" id="CM009755">
    <property type="protein sequence ID" value="PUZ49481.1"/>
    <property type="molecule type" value="Genomic_DNA"/>
</dbReference>
<keyword evidence="4" id="KW-1185">Reference proteome</keyword>